<feature type="transmembrane region" description="Helical" evidence="8">
    <location>
        <begin position="81"/>
        <end position="99"/>
    </location>
</feature>
<feature type="transmembrane region" description="Helical" evidence="8">
    <location>
        <begin position="42"/>
        <end position="61"/>
    </location>
</feature>
<feature type="transmembrane region" description="Helical" evidence="8">
    <location>
        <begin position="421"/>
        <end position="438"/>
    </location>
</feature>
<dbReference type="Pfam" id="PF00474">
    <property type="entry name" value="SSF"/>
    <property type="match status" value="1"/>
</dbReference>
<accession>A0ABW2LAK7</accession>
<feature type="transmembrane region" description="Helical" evidence="8">
    <location>
        <begin position="12"/>
        <end position="30"/>
    </location>
</feature>
<evidence type="ECO:0000313" key="10">
    <source>
        <dbReference type="Proteomes" id="UP001596472"/>
    </source>
</evidence>
<sequence>MNLALSLTPQVGWVVVIGLGILWVALGLYWGRKAKDSEGFMLAGRNIGLALGSATAMATWVTSNTVMVAPKLAFTQGIWGMIGYSTAAFGLMLFAPLALRIRRLLPKGVTAGDFFRQRYGLAGWIIFFIITLVYSIAWLVTMAIAGGELLNVLSGIPYAQGMTLILAVCVLYTIFGGLYAVVGTDFIQSLIILIGIVVIGALVITQIDFADAHAQLSSVQPELLNHGMPVALLAFFNIMLFGFGEVFHNNVWWSRAFAMREKIAPKAFFLSGLIWFPIPIAAGFAALFAGPLGVNITDANQTGPAVAEHVMAQTALGPYAGLIILIVLFCSIASSIDSLLAATSDLILNDFSRKIGRGKPSEKSFRRGATLVTIAVGCLAWALALPRWPLVDVLYSSGPLVASLIWPVIAGLYWKKINRPLVLIGIMTGCTLGVIAYYHPAMGWYTASLVGAAISMVITISARWIAPKPYPAT</sequence>
<evidence type="ECO:0000256" key="6">
    <source>
        <dbReference type="ARBA" id="ARBA00023136"/>
    </source>
</evidence>
<dbReference type="PANTHER" id="PTHR46154:SF4">
    <property type="entry name" value="UREA ACTIVE TRANSPORTER"/>
    <property type="match status" value="1"/>
</dbReference>
<feature type="transmembrane region" description="Helical" evidence="8">
    <location>
        <begin position="189"/>
        <end position="207"/>
    </location>
</feature>
<dbReference type="PROSITE" id="PS50283">
    <property type="entry name" value="NA_SOLUT_SYMP_3"/>
    <property type="match status" value="1"/>
</dbReference>
<reference evidence="10" key="1">
    <citation type="journal article" date="2019" name="Int. J. Syst. Evol. Microbiol.">
        <title>The Global Catalogue of Microorganisms (GCM) 10K type strain sequencing project: providing services to taxonomists for standard genome sequencing and annotation.</title>
        <authorList>
            <consortium name="The Broad Institute Genomics Platform"/>
            <consortium name="The Broad Institute Genome Sequencing Center for Infectious Disease"/>
            <person name="Wu L."/>
            <person name="Ma J."/>
        </authorList>
    </citation>
    <scope>NUCLEOTIDE SEQUENCE [LARGE SCALE GENOMIC DNA]</scope>
    <source>
        <strain evidence="10">CGMCC 4.1467</strain>
    </source>
</reference>
<feature type="transmembrane region" description="Helical" evidence="8">
    <location>
        <begin position="158"/>
        <end position="182"/>
    </location>
</feature>
<comment type="similarity">
    <text evidence="2 7">Belongs to the sodium:solute symporter (SSF) (TC 2.A.21) family.</text>
</comment>
<comment type="caution">
    <text evidence="9">The sequence shown here is derived from an EMBL/GenBank/DDBJ whole genome shotgun (WGS) entry which is preliminary data.</text>
</comment>
<evidence type="ECO:0000256" key="5">
    <source>
        <dbReference type="ARBA" id="ARBA00022989"/>
    </source>
</evidence>
<evidence type="ECO:0000256" key="3">
    <source>
        <dbReference type="ARBA" id="ARBA00022448"/>
    </source>
</evidence>
<dbReference type="InterPro" id="IPR018212">
    <property type="entry name" value="Na/solute_symporter_CS"/>
</dbReference>
<dbReference type="InterPro" id="IPR031155">
    <property type="entry name" value="DUR"/>
</dbReference>
<protein>
    <submittedName>
        <fullName evidence="9">Urea transporter</fullName>
    </submittedName>
</protein>
<evidence type="ECO:0000256" key="8">
    <source>
        <dbReference type="SAM" id="Phobius"/>
    </source>
</evidence>
<evidence type="ECO:0000313" key="9">
    <source>
        <dbReference type="EMBL" id="MFC7339487.1"/>
    </source>
</evidence>
<name>A0ABW2LAK7_9BACT</name>
<evidence type="ECO:0000256" key="4">
    <source>
        <dbReference type="ARBA" id="ARBA00022692"/>
    </source>
</evidence>
<dbReference type="EMBL" id="JBHTBS010000018">
    <property type="protein sequence ID" value="MFC7339487.1"/>
    <property type="molecule type" value="Genomic_DNA"/>
</dbReference>
<feature type="transmembrane region" description="Helical" evidence="8">
    <location>
        <begin position="394"/>
        <end position="414"/>
    </location>
</feature>
<proteinExistence type="inferred from homology"/>
<dbReference type="InterPro" id="IPR001734">
    <property type="entry name" value="Na/solute_symporter"/>
</dbReference>
<evidence type="ECO:0000256" key="2">
    <source>
        <dbReference type="ARBA" id="ARBA00006434"/>
    </source>
</evidence>
<gene>
    <name evidence="9" type="ORF">ACFQY0_20005</name>
</gene>
<dbReference type="PANTHER" id="PTHR46154">
    <property type="match status" value="1"/>
</dbReference>
<feature type="transmembrane region" description="Helical" evidence="8">
    <location>
        <begin position="369"/>
        <end position="388"/>
    </location>
</feature>
<dbReference type="RefSeq" id="WP_379716400.1">
    <property type="nucleotide sequence ID" value="NZ_JBHTBS010000018.1"/>
</dbReference>
<feature type="transmembrane region" description="Helical" evidence="8">
    <location>
        <begin position="119"/>
        <end position="146"/>
    </location>
</feature>
<comment type="subcellular location">
    <subcellularLocation>
        <location evidence="1">Membrane</location>
        <topology evidence="1">Multi-pass membrane protein</topology>
    </subcellularLocation>
</comment>
<keyword evidence="4 8" id="KW-0812">Transmembrane</keyword>
<evidence type="ECO:0000256" key="1">
    <source>
        <dbReference type="ARBA" id="ARBA00004141"/>
    </source>
</evidence>
<dbReference type="Proteomes" id="UP001596472">
    <property type="component" value="Unassembled WGS sequence"/>
</dbReference>
<keyword evidence="6 8" id="KW-0472">Membrane</keyword>
<dbReference type="Gene3D" id="1.20.1730.10">
    <property type="entry name" value="Sodium/glucose cotransporter"/>
    <property type="match status" value="1"/>
</dbReference>
<dbReference type="InterPro" id="IPR038377">
    <property type="entry name" value="Na/Glc_symporter_sf"/>
</dbReference>
<keyword evidence="3" id="KW-0813">Transport</keyword>
<evidence type="ECO:0000256" key="7">
    <source>
        <dbReference type="RuleBase" id="RU362091"/>
    </source>
</evidence>
<feature type="transmembrane region" description="Helical" evidence="8">
    <location>
        <begin position="227"/>
        <end position="247"/>
    </location>
</feature>
<keyword evidence="5 8" id="KW-1133">Transmembrane helix</keyword>
<organism evidence="9 10">
    <name type="scientific">Haloferula chungangensis</name>
    <dbReference type="NCBI Taxonomy" id="1048331"/>
    <lineage>
        <taxon>Bacteria</taxon>
        <taxon>Pseudomonadati</taxon>
        <taxon>Verrucomicrobiota</taxon>
        <taxon>Verrucomicrobiia</taxon>
        <taxon>Verrucomicrobiales</taxon>
        <taxon>Verrucomicrobiaceae</taxon>
        <taxon>Haloferula</taxon>
    </lineage>
</organism>
<feature type="transmembrane region" description="Helical" evidence="8">
    <location>
        <begin position="444"/>
        <end position="466"/>
    </location>
</feature>
<feature type="transmembrane region" description="Helical" evidence="8">
    <location>
        <begin position="319"/>
        <end position="348"/>
    </location>
</feature>
<keyword evidence="10" id="KW-1185">Reference proteome</keyword>
<feature type="transmembrane region" description="Helical" evidence="8">
    <location>
        <begin position="268"/>
        <end position="289"/>
    </location>
</feature>
<dbReference type="PROSITE" id="PS00456">
    <property type="entry name" value="NA_SOLUT_SYMP_1"/>
    <property type="match status" value="1"/>
</dbReference>